<sequence>MESISWMYRNEAAQDQFNYLLILQEPQSLCQSLYPNYGRVCVPKLIRSFATSANEGKAILKNDSKEQIKTLGKIYQTFWSGNLAMNIIKESLPK</sequence>
<reference evidence="1" key="1">
    <citation type="submission" date="2020-08" db="EMBL/GenBank/DDBJ databases">
        <title>Multicomponent nature underlies the extraordinary mechanical properties of spider dragline silk.</title>
        <authorList>
            <person name="Kono N."/>
            <person name="Nakamura H."/>
            <person name="Mori M."/>
            <person name="Yoshida Y."/>
            <person name="Ohtoshi R."/>
            <person name="Malay A.D."/>
            <person name="Moran D.A.P."/>
            <person name="Tomita M."/>
            <person name="Numata K."/>
            <person name="Arakawa K."/>
        </authorList>
    </citation>
    <scope>NUCLEOTIDE SEQUENCE</scope>
</reference>
<comment type="caution">
    <text evidence="1">The sequence shown here is derived from an EMBL/GenBank/DDBJ whole genome shotgun (WGS) entry which is preliminary data.</text>
</comment>
<dbReference type="AlphaFoldDB" id="A0A8X6JQB8"/>
<organism evidence="1 2">
    <name type="scientific">Nephila pilipes</name>
    <name type="common">Giant wood spider</name>
    <name type="synonym">Nephila maculata</name>
    <dbReference type="NCBI Taxonomy" id="299642"/>
    <lineage>
        <taxon>Eukaryota</taxon>
        <taxon>Metazoa</taxon>
        <taxon>Ecdysozoa</taxon>
        <taxon>Arthropoda</taxon>
        <taxon>Chelicerata</taxon>
        <taxon>Arachnida</taxon>
        <taxon>Araneae</taxon>
        <taxon>Araneomorphae</taxon>
        <taxon>Entelegynae</taxon>
        <taxon>Araneoidea</taxon>
        <taxon>Nephilidae</taxon>
        <taxon>Nephila</taxon>
    </lineage>
</organism>
<accession>A0A8X6JQB8</accession>
<dbReference type="EMBL" id="BMAW01041544">
    <property type="protein sequence ID" value="GFS29247.1"/>
    <property type="molecule type" value="Genomic_DNA"/>
</dbReference>
<evidence type="ECO:0000313" key="1">
    <source>
        <dbReference type="EMBL" id="GFS29247.1"/>
    </source>
</evidence>
<keyword evidence="2" id="KW-1185">Reference proteome</keyword>
<gene>
    <name evidence="1" type="ORF">NPIL_123291</name>
</gene>
<protein>
    <submittedName>
        <fullName evidence="1">Uncharacterized protein</fullName>
    </submittedName>
</protein>
<evidence type="ECO:0000313" key="2">
    <source>
        <dbReference type="Proteomes" id="UP000887013"/>
    </source>
</evidence>
<proteinExistence type="predicted"/>
<dbReference type="Proteomes" id="UP000887013">
    <property type="component" value="Unassembled WGS sequence"/>
</dbReference>
<name>A0A8X6JQB8_NEPPI</name>